<dbReference type="InterPro" id="IPR017970">
    <property type="entry name" value="Homeobox_CS"/>
</dbReference>
<dbReference type="GO" id="GO:0008270">
    <property type="term" value="F:zinc ion binding"/>
    <property type="evidence" value="ECO:0007669"/>
    <property type="project" value="UniProtKB-KW"/>
</dbReference>
<keyword evidence="4" id="KW-0862">Zinc</keyword>
<dbReference type="EMBL" id="PKSG01000102">
    <property type="protein sequence ID" value="POR38774.1"/>
    <property type="molecule type" value="Genomic_DNA"/>
</dbReference>
<dbReference type="SMART" id="SM00389">
    <property type="entry name" value="HOX"/>
    <property type="match status" value="1"/>
</dbReference>
<dbReference type="InterPro" id="IPR008422">
    <property type="entry name" value="KN_HD"/>
</dbReference>
<name>A0A2S4L8K5_9HYPO</name>
<dbReference type="InterPro" id="IPR001356">
    <property type="entry name" value="HD"/>
</dbReference>
<dbReference type="InterPro" id="IPR009057">
    <property type="entry name" value="Homeodomain-like_sf"/>
</dbReference>
<dbReference type="PANTHER" id="PTHR11850">
    <property type="entry name" value="HOMEOBOX PROTEIN TRANSCRIPTION FACTORS"/>
    <property type="match status" value="1"/>
</dbReference>
<dbReference type="SUPFAM" id="SSF46689">
    <property type="entry name" value="Homeodomain-like"/>
    <property type="match status" value="1"/>
</dbReference>
<evidence type="ECO:0000256" key="2">
    <source>
        <dbReference type="ARBA" id="ARBA00023155"/>
    </source>
</evidence>
<dbReference type="GO" id="GO:0005634">
    <property type="term" value="C:nucleus"/>
    <property type="evidence" value="ECO:0007669"/>
    <property type="project" value="UniProtKB-SubCell"/>
</dbReference>
<evidence type="ECO:0000256" key="5">
    <source>
        <dbReference type="PROSITE-ProRule" id="PRU00108"/>
    </source>
</evidence>
<dbReference type="GO" id="GO:0000981">
    <property type="term" value="F:DNA-binding transcription factor activity, RNA polymerase II-specific"/>
    <property type="evidence" value="ECO:0007669"/>
    <property type="project" value="InterPro"/>
</dbReference>
<keyword evidence="2 5" id="KW-0371">Homeobox</keyword>
<proteinExistence type="predicted"/>
<evidence type="ECO:0000256" key="4">
    <source>
        <dbReference type="PROSITE-ProRule" id="PRU00042"/>
    </source>
</evidence>
<keyword evidence="4" id="KW-0479">Metal-binding</keyword>
<accession>A0A2S4L8K5</accession>
<dbReference type="PROSITE" id="PS50071">
    <property type="entry name" value="HOMEOBOX_2"/>
    <property type="match status" value="1"/>
</dbReference>
<dbReference type="STRING" id="94208.A0A2S4L8K5"/>
<feature type="domain" description="C2H2-type" evidence="8">
    <location>
        <begin position="422"/>
        <end position="446"/>
    </location>
</feature>
<dbReference type="GO" id="GO:0003677">
    <property type="term" value="F:DNA binding"/>
    <property type="evidence" value="ECO:0007669"/>
    <property type="project" value="UniProtKB-UniRule"/>
</dbReference>
<dbReference type="AlphaFoldDB" id="A0A2S4L8K5"/>
<dbReference type="PROSITE" id="PS00028">
    <property type="entry name" value="ZINC_FINGER_C2H2_1"/>
    <property type="match status" value="1"/>
</dbReference>
<feature type="region of interest" description="Disordered" evidence="6">
    <location>
        <begin position="394"/>
        <end position="414"/>
    </location>
</feature>
<dbReference type="OrthoDB" id="4921226at2759"/>
<dbReference type="Gene3D" id="1.10.10.60">
    <property type="entry name" value="Homeodomain-like"/>
    <property type="match status" value="1"/>
</dbReference>
<evidence type="ECO:0000256" key="1">
    <source>
        <dbReference type="ARBA" id="ARBA00023125"/>
    </source>
</evidence>
<sequence length="540" mass="58670">MCLHDAFFLGETGSSAGPPPVDGDTDGARAAPAPGLDAEGTVAGPEGAGIDAAGLADLDWSDVFLFASEDDGGHATVPFTPAVPGVEAHDVVVGLQLPPPDSAAVVRPGGRPEHLGMAEFFLKNGAWRPPEPCSHCRRLGLQCFMLQTTSANPNPVNSCSSCVALFRPCSLAGPSKRQPSHFETTAPVIGQLHGVCEEADHAAWDPMPAAPLRGSSAMPLEATSSKKASSRSVRKTQVLREWFACNLDHPYPTDDEKSSFAERSGLSRTQVINWFTNARRRHRLSTQPMVNNATFRAGSPMPPSLLSSMTPFERWRHSPPESEPVPESVIQQALGAGASQGDAPAVAESVHAGGLGSSASDDSMSFSLSAYNYSSEGSASSSYSRLSANSDTALSARSSDDRAQPAWAKTPARAKRSKPRTFTCRYCSRTFSKKYDWLRHERSVHTPGDISWTCALPLQPNQPLVVWRLGHDQPECIFCGQDSPTEEHFQSHEFEACSQRAVQDRTFSRKDHMWQHLYKFHGCRRWEGWKPDLNLLQHKA</sequence>
<evidence type="ECO:0000259" key="7">
    <source>
        <dbReference type="PROSITE" id="PS50071"/>
    </source>
</evidence>
<dbReference type="Pfam" id="PF05920">
    <property type="entry name" value="Homeobox_KN"/>
    <property type="match status" value="1"/>
</dbReference>
<keyword evidence="10" id="KW-1185">Reference proteome</keyword>
<gene>
    <name evidence="9" type="ORF">TPAR_01020</name>
</gene>
<feature type="region of interest" description="Disordered" evidence="6">
    <location>
        <begin position="12"/>
        <end position="45"/>
    </location>
</feature>
<comment type="subcellular location">
    <subcellularLocation>
        <location evidence="5">Nucleus</location>
    </subcellularLocation>
</comment>
<keyword evidence="3 5" id="KW-0539">Nucleus</keyword>
<evidence type="ECO:0000256" key="6">
    <source>
        <dbReference type="SAM" id="MobiDB-lite"/>
    </source>
</evidence>
<dbReference type="CDD" id="cd00086">
    <property type="entry name" value="homeodomain"/>
    <property type="match status" value="1"/>
</dbReference>
<keyword evidence="1 5" id="KW-0238">DNA-binding</keyword>
<evidence type="ECO:0000313" key="9">
    <source>
        <dbReference type="EMBL" id="POR38774.1"/>
    </source>
</evidence>
<dbReference type="Gene3D" id="3.30.160.60">
    <property type="entry name" value="Classic Zinc Finger"/>
    <property type="match status" value="1"/>
</dbReference>
<feature type="domain" description="Homeobox" evidence="7">
    <location>
        <begin position="222"/>
        <end position="285"/>
    </location>
</feature>
<dbReference type="InterPro" id="IPR013087">
    <property type="entry name" value="Znf_C2H2_type"/>
</dbReference>
<dbReference type="InterPro" id="IPR050224">
    <property type="entry name" value="TALE_homeobox"/>
</dbReference>
<evidence type="ECO:0000259" key="8">
    <source>
        <dbReference type="PROSITE" id="PS50157"/>
    </source>
</evidence>
<dbReference type="Proteomes" id="UP000237481">
    <property type="component" value="Unassembled WGS sequence"/>
</dbReference>
<evidence type="ECO:0000256" key="3">
    <source>
        <dbReference type="ARBA" id="ARBA00023242"/>
    </source>
</evidence>
<reference evidence="9 10" key="1">
    <citation type="submission" date="2018-01" db="EMBL/GenBank/DDBJ databases">
        <title>Harnessing the power of phylogenomics to disentangle the directionality and signatures of interkingdom host jumping in the parasitic fungal genus Tolypocladium.</title>
        <authorList>
            <person name="Quandt C.A."/>
            <person name="Patterson W."/>
            <person name="Spatafora J.W."/>
        </authorList>
    </citation>
    <scope>NUCLEOTIDE SEQUENCE [LARGE SCALE GENOMIC DNA]</scope>
    <source>
        <strain evidence="9 10">NRBC 100945</strain>
    </source>
</reference>
<organism evidence="9 10">
    <name type="scientific">Tolypocladium paradoxum</name>
    <dbReference type="NCBI Taxonomy" id="94208"/>
    <lineage>
        <taxon>Eukaryota</taxon>
        <taxon>Fungi</taxon>
        <taxon>Dikarya</taxon>
        <taxon>Ascomycota</taxon>
        <taxon>Pezizomycotina</taxon>
        <taxon>Sordariomycetes</taxon>
        <taxon>Hypocreomycetidae</taxon>
        <taxon>Hypocreales</taxon>
        <taxon>Ophiocordycipitaceae</taxon>
        <taxon>Tolypocladium</taxon>
    </lineage>
</organism>
<evidence type="ECO:0000313" key="10">
    <source>
        <dbReference type="Proteomes" id="UP000237481"/>
    </source>
</evidence>
<protein>
    <submittedName>
        <fullName evidence="9">Homeobox and C2H2 transcription factor, putative</fullName>
    </submittedName>
</protein>
<dbReference type="PROSITE" id="PS50157">
    <property type="entry name" value="ZINC_FINGER_C2H2_2"/>
    <property type="match status" value="1"/>
</dbReference>
<comment type="caution">
    <text evidence="9">The sequence shown here is derived from an EMBL/GenBank/DDBJ whole genome shotgun (WGS) entry which is preliminary data.</text>
</comment>
<keyword evidence="4" id="KW-0863">Zinc-finger</keyword>
<feature type="region of interest" description="Disordered" evidence="6">
    <location>
        <begin position="290"/>
        <end position="328"/>
    </location>
</feature>
<dbReference type="PROSITE" id="PS00027">
    <property type="entry name" value="HOMEOBOX_1"/>
    <property type="match status" value="1"/>
</dbReference>
<feature type="DNA-binding region" description="Homeobox" evidence="5">
    <location>
        <begin position="224"/>
        <end position="286"/>
    </location>
</feature>